<evidence type="ECO:0008006" key="4">
    <source>
        <dbReference type="Google" id="ProtNLM"/>
    </source>
</evidence>
<reference evidence="2 3" key="1">
    <citation type="submission" date="2015-12" db="EMBL/GenBank/DDBJ databases">
        <title>Genome sequence of Mucilaginibacter gotjawali.</title>
        <authorList>
            <person name="Lee J.S."/>
            <person name="Lee K.C."/>
            <person name="Kim K.K."/>
            <person name="Lee B.W."/>
        </authorList>
    </citation>
    <scope>NUCLEOTIDE SEQUENCE [LARGE SCALE GENOMIC DNA]</scope>
    <source>
        <strain evidence="2 3">SA3-7</strain>
    </source>
</reference>
<gene>
    <name evidence="2" type="ORF">MgSA37_00850</name>
</gene>
<proteinExistence type="predicted"/>
<dbReference type="Proteomes" id="UP000218263">
    <property type="component" value="Chromosome"/>
</dbReference>
<evidence type="ECO:0000313" key="2">
    <source>
        <dbReference type="EMBL" id="BAU52688.1"/>
    </source>
</evidence>
<sequence length="231" mass="26062">MLKWPPHHLITAKRLMETINPVQHKPVKDAKKPKSAWKKGTITFSRWVHIYLSMLSFVVVLFFAVTGLTLNHAEWFDGKQVEKKYKGAVPAAWVKVRDTAQIKKLEIVELLRKNYGIKGYVSDFIIQDDQCSVSFKGPGYSADAFISRKDGKFQLSELRLGVVAVLNDLHKGRDSGAGWSWLIDVSAVFLTLVSLTGLIMLCFLKKKRVNGIILLIIGGAICCLIYWIFVP</sequence>
<organism evidence="2 3">
    <name type="scientific">Mucilaginibacter gotjawali</name>
    <dbReference type="NCBI Taxonomy" id="1550579"/>
    <lineage>
        <taxon>Bacteria</taxon>
        <taxon>Pseudomonadati</taxon>
        <taxon>Bacteroidota</taxon>
        <taxon>Sphingobacteriia</taxon>
        <taxon>Sphingobacteriales</taxon>
        <taxon>Sphingobacteriaceae</taxon>
        <taxon>Mucilaginibacter</taxon>
    </lineage>
</organism>
<dbReference type="KEGG" id="mgot:MgSA37_00850"/>
<feature type="transmembrane region" description="Helical" evidence="1">
    <location>
        <begin position="48"/>
        <end position="70"/>
    </location>
</feature>
<protein>
    <recommendedName>
        <fullName evidence="4">PepSY-associated TM helix</fullName>
    </recommendedName>
</protein>
<dbReference type="InterPro" id="IPR032307">
    <property type="entry name" value="PepSY_TM-like_2"/>
</dbReference>
<feature type="transmembrane region" description="Helical" evidence="1">
    <location>
        <begin position="179"/>
        <end position="204"/>
    </location>
</feature>
<dbReference type="AlphaFoldDB" id="A0A110B187"/>
<keyword evidence="1" id="KW-0472">Membrane</keyword>
<dbReference type="PANTHER" id="PTHR40115">
    <property type="entry name" value="INNER MEMBRANE PROTEIN WITH PEPSY TM HELIX"/>
    <property type="match status" value="1"/>
</dbReference>
<keyword evidence="1" id="KW-0812">Transmembrane</keyword>
<dbReference type="PANTHER" id="PTHR40115:SF1">
    <property type="entry name" value="INNER MEMBRANE PROTEIN WITH PEPSY TM HELIX"/>
    <property type="match status" value="1"/>
</dbReference>
<keyword evidence="1" id="KW-1133">Transmembrane helix</keyword>
<dbReference type="OrthoDB" id="27171at2"/>
<evidence type="ECO:0000313" key="3">
    <source>
        <dbReference type="Proteomes" id="UP000218263"/>
    </source>
</evidence>
<name>A0A110B187_9SPHI</name>
<feature type="transmembrane region" description="Helical" evidence="1">
    <location>
        <begin position="211"/>
        <end position="229"/>
    </location>
</feature>
<evidence type="ECO:0000256" key="1">
    <source>
        <dbReference type="SAM" id="Phobius"/>
    </source>
</evidence>
<dbReference type="EMBL" id="AP017313">
    <property type="protein sequence ID" value="BAU52688.1"/>
    <property type="molecule type" value="Genomic_DNA"/>
</dbReference>
<keyword evidence="3" id="KW-1185">Reference proteome</keyword>
<dbReference type="Pfam" id="PF16357">
    <property type="entry name" value="PepSY_TM_like_2"/>
    <property type="match status" value="1"/>
</dbReference>
<accession>A0A110B187</accession>